<dbReference type="GO" id="GO:0006605">
    <property type="term" value="P:protein targeting"/>
    <property type="evidence" value="ECO:0007669"/>
    <property type="project" value="UniProtKB-UniRule"/>
</dbReference>
<dbReference type="InterPro" id="IPR006304">
    <property type="entry name" value="T3SS_SpaR/YscT"/>
</dbReference>
<dbReference type="PRINTS" id="PR00953">
    <property type="entry name" value="TYPE3IMRPROT"/>
</dbReference>
<comment type="similarity">
    <text evidence="2 7">Belongs to the FliR/MopE/SpaR family.</text>
</comment>
<dbReference type="NCBIfam" id="TIGR01401">
    <property type="entry name" value="fliR_like_III"/>
    <property type="match status" value="1"/>
</dbReference>
<name>A0A2S9IMK2_9HYPH</name>
<evidence type="ECO:0000256" key="6">
    <source>
        <dbReference type="ARBA" id="ARBA00023136"/>
    </source>
</evidence>
<reference evidence="8 9" key="1">
    <citation type="submission" date="2018-02" db="EMBL/GenBank/DDBJ databases">
        <title>The draft genome of Phyllobacterium sp. 1N-3.</title>
        <authorList>
            <person name="Liu L."/>
            <person name="Li L."/>
            <person name="Zhang X."/>
            <person name="Wang T."/>
            <person name="Liang L."/>
        </authorList>
    </citation>
    <scope>NUCLEOTIDE SEQUENCE [LARGE SCALE GENOMIC DNA]</scope>
    <source>
        <strain evidence="8 9">1N-3</strain>
    </source>
</reference>
<dbReference type="Proteomes" id="UP000239434">
    <property type="component" value="Unassembled WGS sequence"/>
</dbReference>
<keyword evidence="9" id="KW-1185">Reference proteome</keyword>
<evidence type="ECO:0000256" key="1">
    <source>
        <dbReference type="ARBA" id="ARBA00004651"/>
    </source>
</evidence>
<dbReference type="GO" id="GO:0005886">
    <property type="term" value="C:plasma membrane"/>
    <property type="evidence" value="ECO:0007669"/>
    <property type="project" value="UniProtKB-SubCell"/>
</dbReference>
<keyword evidence="3 7" id="KW-1003">Cell membrane</keyword>
<dbReference type="PANTHER" id="PTHR30065">
    <property type="entry name" value="FLAGELLAR BIOSYNTHETIC PROTEIN FLIR"/>
    <property type="match status" value="1"/>
</dbReference>
<keyword evidence="6 7" id="KW-0472">Membrane</keyword>
<feature type="transmembrane region" description="Helical" evidence="7">
    <location>
        <begin position="46"/>
        <end position="67"/>
    </location>
</feature>
<gene>
    <name evidence="8" type="ORF">C5748_20075</name>
</gene>
<feature type="transmembrane region" description="Helical" evidence="7">
    <location>
        <begin position="193"/>
        <end position="213"/>
    </location>
</feature>
<accession>A0A2S9IMK2</accession>
<evidence type="ECO:0000256" key="7">
    <source>
        <dbReference type="RuleBase" id="RU362072"/>
    </source>
</evidence>
<evidence type="ECO:0000256" key="4">
    <source>
        <dbReference type="ARBA" id="ARBA00022692"/>
    </source>
</evidence>
<evidence type="ECO:0000256" key="5">
    <source>
        <dbReference type="ARBA" id="ARBA00022989"/>
    </source>
</evidence>
<evidence type="ECO:0000256" key="3">
    <source>
        <dbReference type="ARBA" id="ARBA00022475"/>
    </source>
</evidence>
<dbReference type="EMBL" id="PVBR01000017">
    <property type="protein sequence ID" value="PRD41760.1"/>
    <property type="molecule type" value="Genomic_DNA"/>
</dbReference>
<dbReference type="AlphaFoldDB" id="A0A2S9IMK2"/>
<evidence type="ECO:0000313" key="9">
    <source>
        <dbReference type="Proteomes" id="UP000239434"/>
    </source>
</evidence>
<feature type="transmembrane region" description="Helical" evidence="7">
    <location>
        <begin position="233"/>
        <end position="251"/>
    </location>
</feature>
<feature type="transmembrane region" description="Helical" evidence="7">
    <location>
        <begin position="131"/>
        <end position="155"/>
    </location>
</feature>
<proteinExistence type="inferred from homology"/>
<keyword evidence="4 7" id="KW-0812">Transmembrane</keyword>
<dbReference type="Pfam" id="PF01311">
    <property type="entry name" value="Bac_export_1"/>
    <property type="match status" value="1"/>
</dbReference>
<evidence type="ECO:0000256" key="2">
    <source>
        <dbReference type="ARBA" id="ARBA00009772"/>
    </source>
</evidence>
<comment type="subcellular location">
    <subcellularLocation>
        <location evidence="1 7">Cell membrane</location>
        <topology evidence="1 7">Multi-pass membrane protein</topology>
    </subcellularLocation>
</comment>
<feature type="transmembrane region" description="Helical" evidence="7">
    <location>
        <begin position="87"/>
        <end position="110"/>
    </location>
</feature>
<organism evidence="8 9">
    <name type="scientific">Phyllobacterium phragmitis</name>
    <dbReference type="NCBI Taxonomy" id="2670329"/>
    <lineage>
        <taxon>Bacteria</taxon>
        <taxon>Pseudomonadati</taxon>
        <taxon>Pseudomonadota</taxon>
        <taxon>Alphaproteobacteria</taxon>
        <taxon>Hyphomicrobiales</taxon>
        <taxon>Phyllobacteriaceae</taxon>
        <taxon>Phyllobacterium</taxon>
    </lineage>
</organism>
<dbReference type="PANTHER" id="PTHR30065:SF1">
    <property type="entry name" value="SURFACE PRESENTATION OF ANTIGENS PROTEIN SPAR"/>
    <property type="match status" value="1"/>
</dbReference>
<feature type="transmembrane region" description="Helical" evidence="7">
    <location>
        <begin position="13"/>
        <end position="34"/>
    </location>
</feature>
<protein>
    <submittedName>
        <fullName evidence="8">EscT/YscT/HrcT family type III secretion system export apparatus protein</fullName>
    </submittedName>
</protein>
<dbReference type="InterPro" id="IPR002010">
    <property type="entry name" value="T3SS_IM_R"/>
</dbReference>
<sequence>MNLTAITAAITELAYPLLVAAAIAVARALGMIMLTPAFTRLGLTGMIRSAVAFVVSLPMIMPIFQQLALSGQPTSFDLAGLLIKEMVVGALIGLALGIPFWAAEVAGDLVDLQRGSTMSQLLDPSSAGESSVTATLLTISLLALFFMSGGFMLLLDGFYRSYQLWPAASFAPVLNPYAFVAVLRVLDRVMQIGVIIIAPLVIAILIVDIMMAFLSRMASQLHVFDLSLAVKNLLFTFLMVLYLMFLVPLLLDQLGEMRGTFEILRGFVTNGEDAP</sequence>
<comment type="caution">
    <text evidence="8">The sequence shown here is derived from an EMBL/GenBank/DDBJ whole genome shotgun (WGS) entry which is preliminary data.</text>
</comment>
<dbReference type="RefSeq" id="WP_105743718.1">
    <property type="nucleotide sequence ID" value="NZ_PVBR01000017.1"/>
</dbReference>
<keyword evidence="5 7" id="KW-1133">Transmembrane helix</keyword>
<evidence type="ECO:0000313" key="8">
    <source>
        <dbReference type="EMBL" id="PRD41760.1"/>
    </source>
</evidence>